<sequence>MTTPQQYDVVVVGGGPAGLNGAMMLARSRRSVAVVDSGRPRNAASAAAHGLFARDGTAPAELLATGRAEVRRYGGTVVAGEVVGARRDGDGFTVTLAGGAVLGARRLLVTTGLTDVLPDVAGLAQGWGDDVVHCPYCHGWEVRDRPIAVLGVGPMSMHHALMFRQLSADLVFVAHSVAPTPEQRERCDALGIRVVDGPVLEVVRTADGAVGGLRTADGVVPCAVVAVATRMEARAGFLDELGLVPVEHPSGAGHHLVADGTGRSEVEGVWVAGNVTDLMAQVGAAAAAGALAGAAINGDLVEADAVAAVARHRDAARI</sequence>
<accession>A0ABU8T0I9</accession>
<reference evidence="5 6" key="1">
    <citation type="submission" date="2024-03" db="EMBL/GenBank/DDBJ databases">
        <title>Draft genome sequence of Pseudonocardia sp. DW16-2.</title>
        <authorList>
            <person name="Duangmal K."/>
        </authorList>
    </citation>
    <scope>NUCLEOTIDE SEQUENCE [LARGE SCALE GENOMIC DNA]</scope>
    <source>
        <strain evidence="5 6">DW16-2</strain>
    </source>
</reference>
<feature type="domain" description="FAD/NAD(P)-binding" evidence="4">
    <location>
        <begin position="7"/>
        <end position="289"/>
    </location>
</feature>
<gene>
    <name evidence="5" type="ORF">WJX68_00870</name>
</gene>
<keyword evidence="6" id="KW-1185">Reference proteome</keyword>
<dbReference type="EMBL" id="JBBJUP010000001">
    <property type="protein sequence ID" value="MEJ8277466.1"/>
    <property type="molecule type" value="Genomic_DNA"/>
</dbReference>
<evidence type="ECO:0000256" key="1">
    <source>
        <dbReference type="ARBA" id="ARBA00022630"/>
    </source>
</evidence>
<dbReference type="SUPFAM" id="SSF51905">
    <property type="entry name" value="FAD/NAD(P)-binding domain"/>
    <property type="match status" value="1"/>
</dbReference>
<dbReference type="PANTHER" id="PTHR48105">
    <property type="entry name" value="THIOREDOXIN REDUCTASE 1-RELATED-RELATED"/>
    <property type="match status" value="1"/>
</dbReference>
<evidence type="ECO:0000313" key="6">
    <source>
        <dbReference type="Proteomes" id="UP001364211"/>
    </source>
</evidence>
<proteinExistence type="predicted"/>
<evidence type="ECO:0000313" key="5">
    <source>
        <dbReference type="EMBL" id="MEJ8277466.1"/>
    </source>
</evidence>
<evidence type="ECO:0000259" key="4">
    <source>
        <dbReference type="Pfam" id="PF07992"/>
    </source>
</evidence>
<dbReference type="PRINTS" id="PR00469">
    <property type="entry name" value="PNDRDTASEII"/>
</dbReference>
<organism evidence="5 6">
    <name type="scientific">Pseudonocardia spirodelae</name>
    <dbReference type="NCBI Taxonomy" id="3133431"/>
    <lineage>
        <taxon>Bacteria</taxon>
        <taxon>Bacillati</taxon>
        <taxon>Actinomycetota</taxon>
        <taxon>Actinomycetes</taxon>
        <taxon>Pseudonocardiales</taxon>
        <taxon>Pseudonocardiaceae</taxon>
        <taxon>Pseudonocardia</taxon>
    </lineage>
</organism>
<keyword evidence="1" id="KW-0285">Flavoprotein</keyword>
<dbReference type="RefSeq" id="WP_340285507.1">
    <property type="nucleotide sequence ID" value="NZ_JBBJUP010000001.1"/>
</dbReference>
<keyword evidence="2" id="KW-0560">Oxidoreductase</keyword>
<comment type="caution">
    <text evidence="5">The sequence shown here is derived from an EMBL/GenBank/DDBJ whole genome shotgun (WGS) entry which is preliminary data.</text>
</comment>
<protein>
    <submittedName>
        <fullName evidence="5">NAD(P)/FAD-dependent oxidoreductase</fullName>
    </submittedName>
</protein>
<dbReference type="InterPro" id="IPR036188">
    <property type="entry name" value="FAD/NAD-bd_sf"/>
</dbReference>
<dbReference type="InterPro" id="IPR023753">
    <property type="entry name" value="FAD/NAD-binding_dom"/>
</dbReference>
<evidence type="ECO:0000256" key="3">
    <source>
        <dbReference type="ARBA" id="ARBA00048132"/>
    </source>
</evidence>
<dbReference type="PRINTS" id="PR00368">
    <property type="entry name" value="FADPNR"/>
</dbReference>
<dbReference type="InterPro" id="IPR050097">
    <property type="entry name" value="Ferredoxin-NADP_redctase_2"/>
</dbReference>
<comment type="catalytic activity">
    <reaction evidence="3">
        <text>[thioredoxin]-dithiol + NADP(+) = [thioredoxin]-disulfide + NADPH + H(+)</text>
        <dbReference type="Rhea" id="RHEA:20345"/>
        <dbReference type="Rhea" id="RHEA-COMP:10698"/>
        <dbReference type="Rhea" id="RHEA-COMP:10700"/>
        <dbReference type="ChEBI" id="CHEBI:15378"/>
        <dbReference type="ChEBI" id="CHEBI:29950"/>
        <dbReference type="ChEBI" id="CHEBI:50058"/>
        <dbReference type="ChEBI" id="CHEBI:57783"/>
        <dbReference type="ChEBI" id="CHEBI:58349"/>
        <dbReference type="EC" id="1.8.1.9"/>
    </reaction>
</comment>
<dbReference type="Proteomes" id="UP001364211">
    <property type="component" value="Unassembled WGS sequence"/>
</dbReference>
<name>A0ABU8T0I9_9PSEU</name>
<dbReference type="Pfam" id="PF07992">
    <property type="entry name" value="Pyr_redox_2"/>
    <property type="match status" value="1"/>
</dbReference>
<dbReference type="Gene3D" id="3.50.50.60">
    <property type="entry name" value="FAD/NAD(P)-binding domain"/>
    <property type="match status" value="2"/>
</dbReference>
<evidence type="ECO:0000256" key="2">
    <source>
        <dbReference type="ARBA" id="ARBA00023002"/>
    </source>
</evidence>